<dbReference type="InterPro" id="IPR029068">
    <property type="entry name" value="Glyas_Bleomycin-R_OHBP_Dase"/>
</dbReference>
<feature type="domain" description="VOC" evidence="1">
    <location>
        <begin position="4"/>
        <end position="128"/>
    </location>
</feature>
<dbReference type="Pfam" id="PF00903">
    <property type="entry name" value="Glyoxalase"/>
    <property type="match status" value="1"/>
</dbReference>
<dbReference type="PANTHER" id="PTHR36503:SF1">
    <property type="entry name" value="BLR2520 PROTEIN"/>
    <property type="match status" value="1"/>
</dbReference>
<dbReference type="SUPFAM" id="SSF54593">
    <property type="entry name" value="Glyoxalase/Bleomycin resistance protein/Dihydroxybiphenyl dioxygenase"/>
    <property type="match status" value="1"/>
</dbReference>
<organism evidence="2 3">
    <name type="scientific">Rhodococcoides kyotonense</name>
    <dbReference type="NCBI Taxonomy" id="398843"/>
    <lineage>
        <taxon>Bacteria</taxon>
        <taxon>Bacillati</taxon>
        <taxon>Actinomycetota</taxon>
        <taxon>Actinomycetes</taxon>
        <taxon>Mycobacteriales</taxon>
        <taxon>Nocardiaceae</taxon>
        <taxon>Rhodococcoides</taxon>
    </lineage>
</organism>
<keyword evidence="3" id="KW-1185">Reference proteome</keyword>
<dbReference type="PROSITE" id="PS51819">
    <property type="entry name" value="VOC"/>
    <property type="match status" value="1"/>
</dbReference>
<dbReference type="PANTHER" id="PTHR36503">
    <property type="entry name" value="BLR2520 PROTEIN"/>
    <property type="match status" value="1"/>
</dbReference>
<evidence type="ECO:0000313" key="3">
    <source>
        <dbReference type="Proteomes" id="UP000077519"/>
    </source>
</evidence>
<proteinExistence type="predicted"/>
<accession>A0A177YJR8</accession>
<dbReference type="RefSeq" id="WP_068424019.1">
    <property type="nucleotide sequence ID" value="NZ_LVHI01000011.1"/>
</dbReference>
<protein>
    <submittedName>
        <fullName evidence="2">Glyoxalase</fullName>
    </submittedName>
</protein>
<sequence length="144" mass="15469">MDQRIHFTTLATPDLDAARAFYRDGLGWTALLDVPGEILFFQIGPGLVMGLFDAQRFTEDLGHDGGPAKVSGLTLSHNVDGPAEVDEIVDRAVKAGATLVKPPQQAAFGGYHGHFSDPNGVLWEICHNPGFSIADDGTVRLQEL</sequence>
<reference evidence="2 3" key="1">
    <citation type="submission" date="2016-03" db="EMBL/GenBank/DDBJ databases">
        <title>Genome sequence of Rhodococcus kyotonensis KB10.</title>
        <authorList>
            <person name="Jeong H."/>
            <person name="Hong C.E."/>
            <person name="Jo S.H."/>
            <person name="Park J.M."/>
        </authorList>
    </citation>
    <scope>NUCLEOTIDE SEQUENCE [LARGE SCALE GENOMIC DNA]</scope>
    <source>
        <strain evidence="2 3">KB10</strain>
    </source>
</reference>
<dbReference type="InterPro" id="IPR037523">
    <property type="entry name" value="VOC_core"/>
</dbReference>
<gene>
    <name evidence="2" type="ORF">A3K89_20560</name>
</gene>
<evidence type="ECO:0000313" key="2">
    <source>
        <dbReference type="EMBL" id="OAK55318.1"/>
    </source>
</evidence>
<dbReference type="EMBL" id="LVHI01000011">
    <property type="protein sequence ID" value="OAK55318.1"/>
    <property type="molecule type" value="Genomic_DNA"/>
</dbReference>
<dbReference type="Proteomes" id="UP000077519">
    <property type="component" value="Unassembled WGS sequence"/>
</dbReference>
<comment type="caution">
    <text evidence="2">The sequence shown here is derived from an EMBL/GenBank/DDBJ whole genome shotgun (WGS) entry which is preliminary data.</text>
</comment>
<dbReference type="InterPro" id="IPR004360">
    <property type="entry name" value="Glyas_Fos-R_dOase_dom"/>
</dbReference>
<dbReference type="AlphaFoldDB" id="A0A177YJR8"/>
<dbReference type="Gene3D" id="3.10.180.10">
    <property type="entry name" value="2,3-Dihydroxybiphenyl 1,2-Dioxygenase, domain 1"/>
    <property type="match status" value="1"/>
</dbReference>
<name>A0A177YJR8_9NOCA</name>
<evidence type="ECO:0000259" key="1">
    <source>
        <dbReference type="PROSITE" id="PS51819"/>
    </source>
</evidence>